<keyword evidence="1" id="KW-0812">Transmembrane</keyword>
<sequence>MGIKNKVVSFIKKTLRQILKTILGKIKRLIDDLIIIIQEVKKYFAASQFTGYNPKLAYYIRLTQIFHITLFILLFIFKRQEIMQNPLAVLFLSSFLGTLLFFSHRLYLKVSSGTEQVRKQIRYFLLLLLFCYGEGTRGMILLPVFFYLEKYLG</sequence>
<feature type="transmembrane region" description="Helical" evidence="1">
    <location>
        <begin position="58"/>
        <end position="77"/>
    </location>
</feature>
<evidence type="ECO:0000256" key="1">
    <source>
        <dbReference type="SAM" id="Phobius"/>
    </source>
</evidence>
<dbReference type="RefSeq" id="WP_174559507.1">
    <property type="nucleotide sequence ID" value="NZ_CADDTS010000027.1"/>
</dbReference>
<dbReference type="EMBL" id="CADDTS010000027">
    <property type="protein sequence ID" value="CAB1214547.1"/>
    <property type="molecule type" value="Genomic_DNA"/>
</dbReference>
<accession>A0A811G9N0</accession>
<feature type="transmembrane region" description="Helical" evidence="1">
    <location>
        <begin position="83"/>
        <end position="102"/>
    </location>
</feature>
<organism evidence="2 3">
    <name type="scientific">Acinetobacter bouvetii</name>
    <dbReference type="NCBI Taxonomy" id="202951"/>
    <lineage>
        <taxon>Bacteria</taxon>
        <taxon>Pseudomonadati</taxon>
        <taxon>Pseudomonadota</taxon>
        <taxon>Gammaproteobacteria</taxon>
        <taxon>Moraxellales</taxon>
        <taxon>Moraxellaceae</taxon>
        <taxon>Acinetobacter</taxon>
    </lineage>
</organism>
<reference evidence="2 3" key="1">
    <citation type="submission" date="2020-02" db="EMBL/GenBank/DDBJ databases">
        <authorList>
            <person name="Chaudhuri R."/>
        </authorList>
    </citation>
    <scope>NUCLEOTIDE SEQUENCE [LARGE SCALE GENOMIC DNA]</scope>
    <source>
        <strain evidence="2">SFB21</strain>
    </source>
</reference>
<name>A0A811G9N0_9GAMM</name>
<gene>
    <name evidence="2" type="ORF">SFB21_1600</name>
</gene>
<proteinExistence type="predicted"/>
<evidence type="ECO:0000313" key="3">
    <source>
        <dbReference type="Proteomes" id="UP000489961"/>
    </source>
</evidence>
<keyword evidence="1" id="KW-1133">Transmembrane helix</keyword>
<comment type="caution">
    <text evidence="2">The sequence shown here is derived from an EMBL/GenBank/DDBJ whole genome shotgun (WGS) entry which is preliminary data.</text>
</comment>
<dbReference type="AlphaFoldDB" id="A0A811G9N0"/>
<keyword evidence="1" id="KW-0472">Membrane</keyword>
<feature type="transmembrane region" description="Helical" evidence="1">
    <location>
        <begin position="123"/>
        <end position="148"/>
    </location>
</feature>
<dbReference type="Proteomes" id="UP000489961">
    <property type="component" value="Unassembled WGS sequence"/>
</dbReference>
<protein>
    <submittedName>
        <fullName evidence="2">Uncharacterized protein</fullName>
    </submittedName>
</protein>
<evidence type="ECO:0000313" key="2">
    <source>
        <dbReference type="EMBL" id="CAB1214547.1"/>
    </source>
</evidence>